<proteinExistence type="predicted"/>
<dbReference type="EMBL" id="LAZR01019087">
    <property type="protein sequence ID" value="KKL93833.1"/>
    <property type="molecule type" value="Genomic_DNA"/>
</dbReference>
<dbReference type="AlphaFoldDB" id="A0A0F9G571"/>
<name>A0A0F9G571_9ZZZZ</name>
<evidence type="ECO:0000313" key="1">
    <source>
        <dbReference type="EMBL" id="KKL93833.1"/>
    </source>
</evidence>
<organism evidence="1">
    <name type="scientific">marine sediment metagenome</name>
    <dbReference type="NCBI Taxonomy" id="412755"/>
    <lineage>
        <taxon>unclassified sequences</taxon>
        <taxon>metagenomes</taxon>
        <taxon>ecological metagenomes</taxon>
    </lineage>
</organism>
<sequence>MKVSGFTFIRNANKLSFPVVQSIRSVLPICDEFIVNVGVSDDGTLELIEAMDEPKVRIVETPWNEGMQVRGFVYGQQKTIGLFNCTGDWAFYLEGDEVVHEDELQNIHDSMSRHLNNPKVEALVFDYHHFWANHKTVLDSPAWYRKAPRVIRNTIRAWAPGGLYFLVLQTNKRGRYPRAAYANAHIYHYGWVRPQDVMNEKIKSVEKFWDKTNPDVKYTRVDPSILKEFTGTHPAVMKGWLPDEPAPFEPDPGYRLTMKDKKYRLKKKLENILGLDLCKKHYKLVR</sequence>
<evidence type="ECO:0008006" key="2">
    <source>
        <dbReference type="Google" id="ProtNLM"/>
    </source>
</evidence>
<dbReference type="InterPro" id="IPR029044">
    <property type="entry name" value="Nucleotide-diphossugar_trans"/>
</dbReference>
<comment type="caution">
    <text evidence="1">The sequence shown here is derived from an EMBL/GenBank/DDBJ whole genome shotgun (WGS) entry which is preliminary data.</text>
</comment>
<gene>
    <name evidence="1" type="ORF">LCGC14_1870730</name>
</gene>
<dbReference type="Gene3D" id="3.90.550.10">
    <property type="entry name" value="Spore Coat Polysaccharide Biosynthesis Protein SpsA, Chain A"/>
    <property type="match status" value="1"/>
</dbReference>
<reference evidence="1" key="1">
    <citation type="journal article" date="2015" name="Nature">
        <title>Complex archaea that bridge the gap between prokaryotes and eukaryotes.</title>
        <authorList>
            <person name="Spang A."/>
            <person name="Saw J.H."/>
            <person name="Jorgensen S.L."/>
            <person name="Zaremba-Niedzwiedzka K."/>
            <person name="Martijn J."/>
            <person name="Lind A.E."/>
            <person name="van Eijk R."/>
            <person name="Schleper C."/>
            <person name="Guy L."/>
            <person name="Ettema T.J."/>
        </authorList>
    </citation>
    <scope>NUCLEOTIDE SEQUENCE</scope>
</reference>
<accession>A0A0F9G571</accession>
<protein>
    <recommendedName>
        <fullName evidence="2">Glycosyltransferase 2-like domain-containing protein</fullName>
    </recommendedName>
</protein>
<dbReference type="SUPFAM" id="SSF53448">
    <property type="entry name" value="Nucleotide-diphospho-sugar transferases"/>
    <property type="match status" value="1"/>
</dbReference>